<dbReference type="InterPro" id="IPR028122">
    <property type="entry name" value="FAM24"/>
</dbReference>
<dbReference type="PANTHER" id="PTHR35860:SF1">
    <property type="entry name" value="PROTEIN FAM24A"/>
    <property type="match status" value="1"/>
</dbReference>
<evidence type="ECO:0000313" key="6">
    <source>
        <dbReference type="Proteomes" id="UP000664940"/>
    </source>
</evidence>
<dbReference type="Proteomes" id="UP000664940">
    <property type="component" value="Unassembled WGS sequence"/>
</dbReference>
<protein>
    <submittedName>
        <fullName evidence="5">Family with sequence similarity 24 member A</fullName>
    </submittedName>
</protein>
<sequence>MMFDIRIMTAAGVALLVAIFVLMSCVTGLLCKLIDVLKAPKLPVCFALKTNPFTVTRDKITAASSVTAGSYLNAQRCDECNFPADFEALPPCFCEANEGL</sequence>
<dbReference type="PROSITE" id="PS51257">
    <property type="entry name" value="PROKAR_LIPOPROTEIN"/>
    <property type="match status" value="1"/>
</dbReference>
<keyword evidence="4" id="KW-0732">Signal</keyword>
<gene>
    <name evidence="5" type="ORF">HJG60_004861</name>
</gene>
<evidence type="ECO:0000256" key="4">
    <source>
        <dbReference type="ARBA" id="ARBA00022729"/>
    </source>
</evidence>
<name>A0A834EBX8_9CHIR</name>
<dbReference type="EMBL" id="JABVXQ010000005">
    <property type="protein sequence ID" value="KAF6108712.1"/>
    <property type="molecule type" value="Genomic_DNA"/>
</dbReference>
<evidence type="ECO:0000256" key="3">
    <source>
        <dbReference type="ARBA" id="ARBA00022525"/>
    </source>
</evidence>
<comment type="subcellular location">
    <subcellularLocation>
        <location evidence="1">Secreted</location>
    </subcellularLocation>
</comment>
<evidence type="ECO:0000256" key="2">
    <source>
        <dbReference type="ARBA" id="ARBA00007386"/>
    </source>
</evidence>
<accession>A0A834EBX8</accession>
<dbReference type="PANTHER" id="PTHR35860">
    <property type="entry name" value="PROTEIN FAM24B"/>
    <property type="match status" value="1"/>
</dbReference>
<comment type="caution">
    <text evidence="5">The sequence shown here is derived from an EMBL/GenBank/DDBJ whole genome shotgun (WGS) entry which is preliminary data.</text>
</comment>
<dbReference type="GO" id="GO:0005576">
    <property type="term" value="C:extracellular region"/>
    <property type="evidence" value="ECO:0007669"/>
    <property type="project" value="UniProtKB-SubCell"/>
</dbReference>
<keyword evidence="3" id="KW-0964">Secreted</keyword>
<dbReference type="AlphaFoldDB" id="A0A834EBX8"/>
<reference evidence="5 6" key="1">
    <citation type="journal article" date="2020" name="Nature">
        <title>Six reference-quality genomes reveal evolution of bat adaptations.</title>
        <authorList>
            <person name="Jebb D."/>
            <person name="Huang Z."/>
            <person name="Pippel M."/>
            <person name="Hughes G.M."/>
            <person name="Lavrichenko K."/>
            <person name="Devanna P."/>
            <person name="Winkler S."/>
            <person name="Jermiin L.S."/>
            <person name="Skirmuntt E.C."/>
            <person name="Katzourakis A."/>
            <person name="Burkitt-Gray L."/>
            <person name="Ray D.A."/>
            <person name="Sullivan K.A.M."/>
            <person name="Roscito J.G."/>
            <person name="Kirilenko B.M."/>
            <person name="Davalos L.M."/>
            <person name="Corthals A.P."/>
            <person name="Power M.L."/>
            <person name="Jones G."/>
            <person name="Ransome R.D."/>
            <person name="Dechmann D.K.N."/>
            <person name="Locatelli A.G."/>
            <person name="Puechmaille S.J."/>
            <person name="Fedrigo O."/>
            <person name="Jarvis E.D."/>
            <person name="Hiller M."/>
            <person name="Vernes S.C."/>
            <person name="Myers E.W."/>
            <person name="Teeling E.C."/>
        </authorList>
    </citation>
    <scope>NUCLEOTIDE SEQUENCE [LARGE SCALE GENOMIC DNA]</scope>
    <source>
        <strain evidence="5">Bat1K_MPI-CBG_1</strain>
    </source>
</reference>
<evidence type="ECO:0000256" key="1">
    <source>
        <dbReference type="ARBA" id="ARBA00004613"/>
    </source>
</evidence>
<proteinExistence type="inferred from homology"/>
<comment type="similarity">
    <text evidence="2">Belongs to the FAM24 family.</text>
</comment>
<evidence type="ECO:0000313" key="5">
    <source>
        <dbReference type="EMBL" id="KAF6108712.1"/>
    </source>
</evidence>
<dbReference type="Pfam" id="PF15193">
    <property type="entry name" value="FAM24"/>
    <property type="match status" value="1"/>
</dbReference>
<organism evidence="5 6">
    <name type="scientific">Phyllostomus discolor</name>
    <name type="common">pale spear-nosed bat</name>
    <dbReference type="NCBI Taxonomy" id="89673"/>
    <lineage>
        <taxon>Eukaryota</taxon>
        <taxon>Metazoa</taxon>
        <taxon>Chordata</taxon>
        <taxon>Craniata</taxon>
        <taxon>Vertebrata</taxon>
        <taxon>Euteleostomi</taxon>
        <taxon>Mammalia</taxon>
        <taxon>Eutheria</taxon>
        <taxon>Laurasiatheria</taxon>
        <taxon>Chiroptera</taxon>
        <taxon>Yangochiroptera</taxon>
        <taxon>Phyllostomidae</taxon>
        <taxon>Phyllostominae</taxon>
        <taxon>Phyllostomus</taxon>
    </lineage>
</organism>